<reference evidence="1" key="1">
    <citation type="submission" date="2020-11" db="EMBL/GenBank/DDBJ databases">
        <authorList>
            <consortium name="DOE Joint Genome Institute"/>
            <person name="Ahrendt S."/>
            <person name="Riley R."/>
            <person name="Andreopoulos W."/>
            <person name="Labutti K."/>
            <person name="Pangilinan J."/>
            <person name="Ruiz-Duenas F.J."/>
            <person name="Barrasa J.M."/>
            <person name="Sanchez-Garcia M."/>
            <person name="Camarero S."/>
            <person name="Miyauchi S."/>
            <person name="Serrano A."/>
            <person name="Linde D."/>
            <person name="Babiker R."/>
            <person name="Drula E."/>
            <person name="Ayuso-Fernandez I."/>
            <person name="Pacheco R."/>
            <person name="Padilla G."/>
            <person name="Ferreira P."/>
            <person name="Barriuso J."/>
            <person name="Kellner H."/>
            <person name="Castanera R."/>
            <person name="Alfaro M."/>
            <person name="Ramirez L."/>
            <person name="Pisabarro A.G."/>
            <person name="Kuo A."/>
            <person name="Tritt A."/>
            <person name="Lipzen A."/>
            <person name="He G."/>
            <person name="Yan M."/>
            <person name="Ng V."/>
            <person name="Cullen D."/>
            <person name="Martin F."/>
            <person name="Rosso M.-N."/>
            <person name="Henrissat B."/>
            <person name="Hibbett D."/>
            <person name="Martinez A.T."/>
            <person name="Grigoriev I.V."/>
        </authorList>
    </citation>
    <scope>NUCLEOTIDE SEQUENCE</scope>
    <source>
        <strain evidence="1">CIRM-BRFM 674</strain>
    </source>
</reference>
<dbReference type="Proteomes" id="UP000807469">
    <property type="component" value="Unassembled WGS sequence"/>
</dbReference>
<proteinExistence type="predicted"/>
<organism evidence="1 2">
    <name type="scientific">Pholiota conissans</name>
    <dbReference type="NCBI Taxonomy" id="109636"/>
    <lineage>
        <taxon>Eukaryota</taxon>
        <taxon>Fungi</taxon>
        <taxon>Dikarya</taxon>
        <taxon>Basidiomycota</taxon>
        <taxon>Agaricomycotina</taxon>
        <taxon>Agaricomycetes</taxon>
        <taxon>Agaricomycetidae</taxon>
        <taxon>Agaricales</taxon>
        <taxon>Agaricineae</taxon>
        <taxon>Strophariaceae</taxon>
        <taxon>Pholiota</taxon>
    </lineage>
</organism>
<accession>A0A9P6CS57</accession>
<evidence type="ECO:0000313" key="1">
    <source>
        <dbReference type="EMBL" id="KAF9471790.1"/>
    </source>
</evidence>
<gene>
    <name evidence="1" type="ORF">BDN70DRAFT_909297</name>
</gene>
<comment type="caution">
    <text evidence="1">The sequence shown here is derived from an EMBL/GenBank/DDBJ whole genome shotgun (WGS) entry which is preliminary data.</text>
</comment>
<evidence type="ECO:0000313" key="2">
    <source>
        <dbReference type="Proteomes" id="UP000807469"/>
    </source>
</evidence>
<name>A0A9P6CS57_9AGAR</name>
<keyword evidence="2" id="KW-1185">Reference proteome</keyword>
<dbReference type="Gene3D" id="3.60.130.30">
    <property type="match status" value="1"/>
</dbReference>
<dbReference type="OrthoDB" id="3202607at2759"/>
<protein>
    <submittedName>
        <fullName evidence="1">Uncharacterized protein</fullName>
    </submittedName>
</protein>
<sequence>MRHFKWDGKTCQAIFDSEGNLCALLIPGPVDSEWEHQVINPATSGIAIAAELLDFNTKNVKHRRGDFAAVAMGISHGGGQTRPSVLHQTKRNRPILDTLLSSRPLRRLAGHIDTVVQAWAPRLHGYYSGLLNGLEEDDPQLKRPIPGSAFAACTINFGPKTETLPHRDYGNLSWGWCTVTALGNFNHELGGQLTAWDLNCMFDLPPGSTIALQSALIHHSNISIAEGETRYSFAQYTAGSLFRWVDGGFKPTSATKQKEVEQGRWEKGLAMLSKMGELSITSKSDAPNVLSNSNT</sequence>
<dbReference type="EMBL" id="MU155621">
    <property type="protein sequence ID" value="KAF9471790.1"/>
    <property type="molecule type" value="Genomic_DNA"/>
</dbReference>
<dbReference type="AlphaFoldDB" id="A0A9P6CS57"/>